<organism evidence="8 9">
    <name type="scientific">Ceutorhynchus assimilis</name>
    <name type="common">cabbage seed weevil</name>
    <dbReference type="NCBI Taxonomy" id="467358"/>
    <lineage>
        <taxon>Eukaryota</taxon>
        <taxon>Metazoa</taxon>
        <taxon>Ecdysozoa</taxon>
        <taxon>Arthropoda</taxon>
        <taxon>Hexapoda</taxon>
        <taxon>Insecta</taxon>
        <taxon>Pterygota</taxon>
        <taxon>Neoptera</taxon>
        <taxon>Endopterygota</taxon>
        <taxon>Coleoptera</taxon>
        <taxon>Polyphaga</taxon>
        <taxon>Cucujiformia</taxon>
        <taxon>Curculionidae</taxon>
        <taxon>Ceutorhynchinae</taxon>
        <taxon>Ceutorhynchus</taxon>
    </lineage>
</organism>
<evidence type="ECO:0000259" key="7">
    <source>
        <dbReference type="Pfam" id="PF21365"/>
    </source>
</evidence>
<dbReference type="OrthoDB" id="10070917at2759"/>
<sequence length="631" mass="72042">MKKSAIIILLLFCGTFAVEILKDTTGKVSLQYNIADSHIDVELIRGEKTHLTGRIGKNKNVQQTSCIGKSLCQINPTDQLQIQPIENGFNITWSTNSTDNSFIDCHYLNATSTNWFGGPQRYYQAWPVEKLVITASQPYVVRRDDNFGVAERYWLNSHGTYIFLDDRVPLWVDQNNQHPDQVCFIAEAKSPYINRQRVVLSYVVVALDDAKTAHLDAVNNHLGKPSAYPNEKMIGEPIWTTWAKYKKPINDKTVLEFAGTIREQGYQGGQLEIDDNWETCYGSQQFDPKKFSNITSTVQQLHEDNWRVSLWIHPFVDDDCQNNSAIGQQSGYFVRNTTNQTLATWWNSDDAHQIDFTQSAAAKWWSDRLTTIQNKAGIDSFKFDAGETDYMNQPPVYDDVEYSPNILNQKYIDTCNQFGDLIEFRSSFRGQKYGRFIRMLDKDSVWDLNNGLATLITTLLQLNMNGYAMVLPDMIGGNGYRQQPTPELIVRWMQANTFMPSMQFSYLPWDYKDEVSYEIEDITRKFIDLHTEYAPKIVEAMKKNVLDGSPVNPPVWWSDPSDVTALAIADEYLLGDDVLVAPVIVQGATSRDVYLPKGEWKDGNNGAVYSGPTTLINYYAPIDVLPYFVRQ</sequence>
<dbReference type="SUPFAM" id="SSF51011">
    <property type="entry name" value="Glycosyl hydrolase domain"/>
    <property type="match status" value="1"/>
</dbReference>
<accession>A0A9N9MR93</accession>
<feature type="chain" id="PRO_5040259058" description="Glycoside hydrolase family 31" evidence="5">
    <location>
        <begin position="18"/>
        <end position="631"/>
    </location>
</feature>
<reference evidence="8" key="1">
    <citation type="submission" date="2022-01" db="EMBL/GenBank/DDBJ databases">
        <authorList>
            <person name="King R."/>
        </authorList>
    </citation>
    <scope>NUCLEOTIDE SEQUENCE</scope>
</reference>
<dbReference type="AlphaFoldDB" id="A0A9N9MR93"/>
<dbReference type="Proteomes" id="UP001152799">
    <property type="component" value="Chromosome 2"/>
</dbReference>
<dbReference type="GO" id="GO:0005975">
    <property type="term" value="P:carbohydrate metabolic process"/>
    <property type="evidence" value="ECO:0007669"/>
    <property type="project" value="InterPro"/>
</dbReference>
<feature type="domain" description="Glycosyl hydrolase family 31 C-terminal" evidence="7">
    <location>
        <begin position="548"/>
        <end position="631"/>
    </location>
</feature>
<evidence type="ECO:0000313" key="8">
    <source>
        <dbReference type="EMBL" id="CAG9765483.1"/>
    </source>
</evidence>
<dbReference type="EMBL" id="OU892278">
    <property type="protein sequence ID" value="CAG9765483.1"/>
    <property type="molecule type" value="Genomic_DNA"/>
</dbReference>
<keyword evidence="2 4" id="KW-0378">Hydrolase</keyword>
<keyword evidence="5" id="KW-0732">Signal</keyword>
<evidence type="ECO:0000256" key="1">
    <source>
        <dbReference type="ARBA" id="ARBA00007806"/>
    </source>
</evidence>
<dbReference type="InterPro" id="IPR013780">
    <property type="entry name" value="Glyco_hydro_b"/>
</dbReference>
<dbReference type="CDD" id="cd06592">
    <property type="entry name" value="GH31_NET37"/>
    <property type="match status" value="1"/>
</dbReference>
<dbReference type="SUPFAM" id="SSF51445">
    <property type="entry name" value="(Trans)glycosidases"/>
    <property type="match status" value="1"/>
</dbReference>
<evidence type="ECO:0000259" key="6">
    <source>
        <dbReference type="Pfam" id="PF01055"/>
    </source>
</evidence>
<evidence type="ECO:0000256" key="3">
    <source>
        <dbReference type="ARBA" id="ARBA00023295"/>
    </source>
</evidence>
<evidence type="ECO:0008006" key="10">
    <source>
        <dbReference type="Google" id="ProtNLM"/>
    </source>
</evidence>
<dbReference type="InterPro" id="IPR048395">
    <property type="entry name" value="Glyco_hydro_31_C"/>
</dbReference>
<feature type="signal peptide" evidence="5">
    <location>
        <begin position="1"/>
        <end position="17"/>
    </location>
</feature>
<feature type="domain" description="Glycoside hydrolase family 31 TIM barrel" evidence="6">
    <location>
        <begin position="242"/>
        <end position="537"/>
    </location>
</feature>
<dbReference type="GO" id="GO:0004553">
    <property type="term" value="F:hydrolase activity, hydrolyzing O-glycosyl compounds"/>
    <property type="evidence" value="ECO:0007669"/>
    <property type="project" value="InterPro"/>
</dbReference>
<evidence type="ECO:0000256" key="2">
    <source>
        <dbReference type="ARBA" id="ARBA00022801"/>
    </source>
</evidence>
<dbReference type="Gene3D" id="2.60.40.1180">
    <property type="entry name" value="Golgi alpha-mannosidase II"/>
    <property type="match status" value="1"/>
</dbReference>
<dbReference type="InterPro" id="IPR050985">
    <property type="entry name" value="Alpha-glycosidase_related"/>
</dbReference>
<evidence type="ECO:0000256" key="4">
    <source>
        <dbReference type="RuleBase" id="RU361185"/>
    </source>
</evidence>
<proteinExistence type="inferred from homology"/>
<dbReference type="Pfam" id="PF01055">
    <property type="entry name" value="Glyco_hydro_31_2nd"/>
    <property type="match status" value="1"/>
</dbReference>
<evidence type="ECO:0000313" key="9">
    <source>
        <dbReference type="Proteomes" id="UP001152799"/>
    </source>
</evidence>
<protein>
    <recommendedName>
        <fullName evidence="10">Glycoside hydrolase family 31</fullName>
    </recommendedName>
</protein>
<comment type="similarity">
    <text evidence="1 4">Belongs to the glycosyl hydrolase 31 family.</text>
</comment>
<dbReference type="Gene3D" id="3.20.20.80">
    <property type="entry name" value="Glycosidases"/>
    <property type="match status" value="1"/>
</dbReference>
<dbReference type="PANTHER" id="PTHR43053:SF4">
    <property type="entry name" value="MYOGENESIS-REGULATING GLYCOSIDASE"/>
    <property type="match status" value="1"/>
</dbReference>
<gene>
    <name evidence="8" type="ORF">CEUTPL_LOCUS6088</name>
</gene>
<keyword evidence="3 4" id="KW-0326">Glycosidase</keyword>
<evidence type="ECO:0000256" key="5">
    <source>
        <dbReference type="SAM" id="SignalP"/>
    </source>
</evidence>
<dbReference type="PANTHER" id="PTHR43053">
    <property type="entry name" value="GLYCOSIDASE FAMILY 31"/>
    <property type="match status" value="1"/>
</dbReference>
<dbReference type="InterPro" id="IPR017853">
    <property type="entry name" value="GH"/>
</dbReference>
<dbReference type="Pfam" id="PF21365">
    <property type="entry name" value="Glyco_hydro_31_3rd"/>
    <property type="match status" value="1"/>
</dbReference>
<dbReference type="InterPro" id="IPR000322">
    <property type="entry name" value="Glyco_hydro_31_TIM"/>
</dbReference>
<keyword evidence="9" id="KW-1185">Reference proteome</keyword>
<name>A0A9N9MR93_9CUCU</name>